<reference evidence="2 3" key="1">
    <citation type="submission" date="2015-08" db="EMBL/GenBank/DDBJ databases">
        <title>Genomes of Isolates from Cabo Rojo, PR.</title>
        <authorList>
            <person name="Sanchez-Nieves R.L."/>
            <person name="Montalvo-Rodriguez R."/>
        </authorList>
    </citation>
    <scope>NUCLEOTIDE SEQUENCE [LARGE SCALE GENOMIC DNA]</scope>
    <source>
        <strain evidence="2 3">SL3</strain>
    </source>
</reference>
<dbReference type="OrthoDB" id="200338at2157"/>
<dbReference type="STRING" id="1705562.AMS69_09620"/>
<keyword evidence="3" id="KW-1185">Reference proteome</keyword>
<protein>
    <submittedName>
        <fullName evidence="2">Metal-dependent hydrolase</fullName>
    </submittedName>
</protein>
<keyword evidence="2" id="KW-0378">Hydrolase</keyword>
<dbReference type="AlphaFoldDB" id="A0A0M9ANB3"/>
<evidence type="ECO:0000313" key="2">
    <source>
        <dbReference type="EMBL" id="KOX94151.1"/>
    </source>
</evidence>
<proteinExistence type="predicted"/>
<accession>A0A0M9ANB3</accession>
<organism evidence="2 3">
    <name type="scientific">Haloarcula rubripromontorii</name>
    <dbReference type="NCBI Taxonomy" id="1705562"/>
    <lineage>
        <taxon>Archaea</taxon>
        <taxon>Methanobacteriati</taxon>
        <taxon>Methanobacteriota</taxon>
        <taxon>Stenosarchaea group</taxon>
        <taxon>Halobacteria</taxon>
        <taxon>Halobacteriales</taxon>
        <taxon>Haloarculaceae</taxon>
        <taxon>Haloarcula</taxon>
    </lineage>
</organism>
<name>A0A0M9ANB3_9EURY</name>
<gene>
    <name evidence="2" type="ORF">AMS69_09620</name>
</gene>
<dbReference type="PATRIC" id="fig|1705562.3.peg.3031"/>
<evidence type="ECO:0000313" key="3">
    <source>
        <dbReference type="Proteomes" id="UP000037729"/>
    </source>
</evidence>
<dbReference type="GO" id="GO:0016787">
    <property type="term" value="F:hydrolase activity"/>
    <property type="evidence" value="ECO:0007669"/>
    <property type="project" value="UniProtKB-KW"/>
</dbReference>
<feature type="transmembrane region" description="Helical" evidence="1">
    <location>
        <begin position="119"/>
        <end position="143"/>
    </location>
</feature>
<keyword evidence="1" id="KW-0472">Membrane</keyword>
<keyword evidence="1" id="KW-0812">Transmembrane</keyword>
<sequence length="159" mass="16979">MLFPTHLLAAALLGRVSRLSPLWLVVGTAFPDVVDRPLASVGVTALYHSIGHSALLVVVALPLALSGRTGLSAAAGWALHLLLDTVHVVLNGRPGDAVFLLWPVLTPTDPLALPPGSFFVYYLWSPSFFLEVALWLTTAGLLARHATREGRAGSRDRVD</sequence>
<evidence type="ECO:0000256" key="1">
    <source>
        <dbReference type="SAM" id="Phobius"/>
    </source>
</evidence>
<keyword evidence="1" id="KW-1133">Transmembrane helix</keyword>
<dbReference type="RefSeq" id="WP_053967825.1">
    <property type="nucleotide sequence ID" value="NZ_LIUF01000002.1"/>
</dbReference>
<dbReference type="EMBL" id="LIUF01000002">
    <property type="protein sequence ID" value="KOX94151.1"/>
    <property type="molecule type" value="Genomic_DNA"/>
</dbReference>
<dbReference type="Proteomes" id="UP000037729">
    <property type="component" value="Unassembled WGS sequence"/>
</dbReference>
<comment type="caution">
    <text evidence="2">The sequence shown here is derived from an EMBL/GenBank/DDBJ whole genome shotgun (WGS) entry which is preliminary data.</text>
</comment>